<sequence>MANPDDEPSGQQTVLLPRLLVRQSRYPKLPMSLQLKCMRYVQIWSNRNRGRQAHDESPITNGRSKNLINAISTRSEKAYNPPPNPNNAQPPIELESDNEEPTPQTPKPIKETQETPVLKSYKPYPQRLRKEKMEAQYGKFLDVICVVQINIPLVDVLAVMRTTTNFSKNLKYASRSWKIHLSSRLRYPINGGRQQGSPNFVKTFSTHSRRTMKHSYSNDDTCFSIDVIDEILEEDFDALLDEGNKILYSIEGTPSKMNSLHNLLNS</sequence>
<comment type="caution">
    <text evidence="2">The sequence shown here is derived from an EMBL/GenBank/DDBJ whole genome shotgun (WGS) entry which is preliminary data.</text>
</comment>
<evidence type="ECO:0000313" key="3">
    <source>
        <dbReference type="Proteomes" id="UP001151760"/>
    </source>
</evidence>
<reference evidence="2" key="2">
    <citation type="submission" date="2022-01" db="EMBL/GenBank/DDBJ databases">
        <authorList>
            <person name="Yamashiro T."/>
            <person name="Shiraishi A."/>
            <person name="Satake H."/>
            <person name="Nakayama K."/>
        </authorList>
    </citation>
    <scope>NUCLEOTIDE SEQUENCE</scope>
</reference>
<evidence type="ECO:0000256" key="1">
    <source>
        <dbReference type="SAM" id="MobiDB-lite"/>
    </source>
</evidence>
<protein>
    <submittedName>
        <fullName evidence="2">Uncharacterized protein</fullName>
    </submittedName>
</protein>
<feature type="region of interest" description="Disordered" evidence="1">
    <location>
        <begin position="75"/>
        <end position="115"/>
    </location>
</feature>
<keyword evidence="3" id="KW-1185">Reference proteome</keyword>
<gene>
    <name evidence="2" type="ORF">Tco_0952291</name>
</gene>
<organism evidence="2 3">
    <name type="scientific">Tanacetum coccineum</name>
    <dbReference type="NCBI Taxonomy" id="301880"/>
    <lineage>
        <taxon>Eukaryota</taxon>
        <taxon>Viridiplantae</taxon>
        <taxon>Streptophyta</taxon>
        <taxon>Embryophyta</taxon>
        <taxon>Tracheophyta</taxon>
        <taxon>Spermatophyta</taxon>
        <taxon>Magnoliopsida</taxon>
        <taxon>eudicotyledons</taxon>
        <taxon>Gunneridae</taxon>
        <taxon>Pentapetalae</taxon>
        <taxon>asterids</taxon>
        <taxon>campanulids</taxon>
        <taxon>Asterales</taxon>
        <taxon>Asteraceae</taxon>
        <taxon>Asteroideae</taxon>
        <taxon>Anthemideae</taxon>
        <taxon>Anthemidinae</taxon>
        <taxon>Tanacetum</taxon>
    </lineage>
</organism>
<name>A0ABQ5DZD5_9ASTR</name>
<evidence type="ECO:0000313" key="2">
    <source>
        <dbReference type="EMBL" id="GJT43576.1"/>
    </source>
</evidence>
<accession>A0ABQ5DZD5</accession>
<dbReference type="EMBL" id="BQNB010015741">
    <property type="protein sequence ID" value="GJT43576.1"/>
    <property type="molecule type" value="Genomic_DNA"/>
</dbReference>
<proteinExistence type="predicted"/>
<dbReference type="Proteomes" id="UP001151760">
    <property type="component" value="Unassembled WGS sequence"/>
</dbReference>
<reference evidence="2" key="1">
    <citation type="journal article" date="2022" name="Int. J. Mol. Sci.">
        <title>Draft Genome of Tanacetum Coccineum: Genomic Comparison of Closely Related Tanacetum-Family Plants.</title>
        <authorList>
            <person name="Yamashiro T."/>
            <person name="Shiraishi A."/>
            <person name="Nakayama K."/>
            <person name="Satake H."/>
        </authorList>
    </citation>
    <scope>NUCLEOTIDE SEQUENCE</scope>
</reference>